<organism evidence="6 7">
    <name type="scientific">Cryptosporidium parvum</name>
    <dbReference type="NCBI Taxonomy" id="5807"/>
    <lineage>
        <taxon>Eukaryota</taxon>
        <taxon>Sar</taxon>
        <taxon>Alveolata</taxon>
        <taxon>Apicomplexa</taxon>
        <taxon>Conoidasida</taxon>
        <taxon>Coccidia</taxon>
        <taxon>Eucoccidiorida</taxon>
        <taxon>Eimeriorina</taxon>
        <taxon>Cryptosporidiidae</taxon>
        <taxon>Cryptosporidium</taxon>
    </lineage>
</organism>
<dbReference type="InterPro" id="IPR008979">
    <property type="entry name" value="Galactose-bd-like_sf"/>
</dbReference>
<sequence length="241" mass="27394">MQLTEPDGWVRIPLSPREIADNFFKDAMPIQIKTMCDSQNYISAFCIQIAILANHQTGRDTHVRYVKCVYLNYLICLVRQIRVWGPREVNDNVVGNNNTKSSGRLSSLIHCVEDPTIAEIAEVCIQLGIPCKVESKRYSKDCRTLGRVRFQLFDESGRAFNDRILTKKILLNQIGIMIPKLKNRQNTTSSVIDHANSRNNKANIDDIHNENNCKIKETDSITYSGVNIHSSNAKSNSKKKK</sequence>
<dbReference type="SUPFAM" id="SSF69695">
    <property type="entry name" value="SRP19"/>
    <property type="match status" value="1"/>
</dbReference>
<accession>A0A7G2HKI2</accession>
<feature type="domain" description="DOC" evidence="5">
    <location>
        <begin position="1"/>
        <end position="110"/>
    </location>
</feature>
<keyword evidence="2" id="KW-0963">Cytoplasm</keyword>
<evidence type="ECO:0000256" key="4">
    <source>
        <dbReference type="ARBA" id="ARBA00023274"/>
    </source>
</evidence>
<dbReference type="AlphaFoldDB" id="A0A7G2HKI2"/>
<dbReference type="Pfam" id="PF01922">
    <property type="entry name" value="SRP19"/>
    <property type="match status" value="1"/>
</dbReference>
<gene>
    <name evidence="6" type="ORF">1MB.173</name>
</gene>
<reference evidence="6 7" key="1">
    <citation type="journal article" date="2003" name="Genome Res.">
        <title>Integrated mapping, chromosomal sequencing and sequence analysis of Cryptosporidium parvum.</title>
        <authorList>
            <person name="Bankier A.T."/>
            <person name="Spriggs H.F."/>
            <person name="Fartmann B."/>
            <person name="Konfortov B.A."/>
            <person name="Madera M."/>
            <person name="Vogel C."/>
            <person name="Teichmann S.A."/>
            <person name="Ivens A."/>
            <person name="Dear P.H."/>
        </authorList>
    </citation>
    <scope>NUCLEOTIDE SEQUENCE [LARGE SCALE GENOMIC DNA]</scope>
    <source>
        <strain evidence="6 7">Iowa</strain>
    </source>
</reference>
<dbReference type="VEuPathDB" id="CryptoDB:CPATCC_0013370"/>
<keyword evidence="3" id="KW-0733">Signal recognition particle</keyword>
<evidence type="ECO:0000313" key="7">
    <source>
        <dbReference type="Proteomes" id="UP000242991"/>
    </source>
</evidence>
<dbReference type="InterPro" id="IPR004939">
    <property type="entry name" value="APC_su10/DOC_dom"/>
</dbReference>
<keyword evidence="4" id="KW-0687">Ribonucleoprotein</keyword>
<evidence type="ECO:0000256" key="3">
    <source>
        <dbReference type="ARBA" id="ARBA00023135"/>
    </source>
</evidence>
<proteinExistence type="predicted"/>
<dbReference type="Pfam" id="PF03256">
    <property type="entry name" value="ANAPC10"/>
    <property type="match status" value="1"/>
</dbReference>
<protein>
    <submittedName>
        <fullName evidence="6">SRP19-domain protein</fullName>
    </submittedName>
</protein>
<dbReference type="GO" id="GO:0008312">
    <property type="term" value="F:7S RNA binding"/>
    <property type="evidence" value="ECO:0007669"/>
    <property type="project" value="InterPro"/>
</dbReference>
<dbReference type="GO" id="GO:0005786">
    <property type="term" value="C:signal recognition particle, endoplasmic reticulum targeting"/>
    <property type="evidence" value="ECO:0007669"/>
    <property type="project" value="UniProtKB-KW"/>
</dbReference>
<dbReference type="PROSITE" id="PS51284">
    <property type="entry name" value="DOC"/>
    <property type="match status" value="1"/>
</dbReference>
<evidence type="ECO:0000256" key="1">
    <source>
        <dbReference type="ARBA" id="ARBA00004496"/>
    </source>
</evidence>
<dbReference type="Gene3D" id="3.30.56.30">
    <property type="entry name" value="Signal recognition particle, SRP19-like subunit"/>
    <property type="match status" value="1"/>
</dbReference>
<dbReference type="SUPFAM" id="SSF49785">
    <property type="entry name" value="Galactose-binding domain-like"/>
    <property type="match status" value="1"/>
</dbReference>
<dbReference type="InterPro" id="IPR036521">
    <property type="entry name" value="SRP19-like_sf"/>
</dbReference>
<dbReference type="GO" id="GO:0006617">
    <property type="term" value="P:SRP-dependent cotranslational protein targeting to membrane, signal sequence recognition"/>
    <property type="evidence" value="ECO:0007669"/>
    <property type="project" value="TreeGrafter"/>
</dbReference>
<comment type="subcellular location">
    <subcellularLocation>
        <location evidence="1">Cytoplasm</location>
    </subcellularLocation>
</comment>
<dbReference type="InterPro" id="IPR002778">
    <property type="entry name" value="Signal_recog_particle_SRP19"/>
</dbReference>
<evidence type="ECO:0000313" key="6">
    <source>
        <dbReference type="EMBL" id="CAD98478.1"/>
    </source>
</evidence>
<name>A0A7G2HKI2_CRYPV</name>
<dbReference type="PANTHER" id="PTHR17453">
    <property type="entry name" value="SIGNAL RECOGNITION PARTICLE 19 KD PROTEIN"/>
    <property type="match status" value="1"/>
</dbReference>
<dbReference type="Proteomes" id="UP000242991">
    <property type="component" value="Chromosome 6"/>
</dbReference>
<dbReference type="Gene3D" id="2.60.120.260">
    <property type="entry name" value="Galactose-binding domain-like"/>
    <property type="match status" value="1"/>
</dbReference>
<dbReference type="PANTHER" id="PTHR17453:SF0">
    <property type="entry name" value="SIGNAL RECOGNITION PARTICLE 19 KDA PROTEIN"/>
    <property type="match status" value="1"/>
</dbReference>
<evidence type="ECO:0000256" key="2">
    <source>
        <dbReference type="ARBA" id="ARBA00022490"/>
    </source>
</evidence>
<dbReference type="EMBL" id="BX538351">
    <property type="protein sequence ID" value="CAD98478.1"/>
    <property type="molecule type" value="Genomic_DNA"/>
</dbReference>
<evidence type="ECO:0000259" key="5">
    <source>
        <dbReference type="PROSITE" id="PS51284"/>
    </source>
</evidence>